<feature type="domain" description="CHK kinase-like" evidence="1">
    <location>
        <begin position="143"/>
        <end position="335"/>
    </location>
</feature>
<sequence>MTTTTPSPPLYVRSKLEQIVRDAGFVEFRIEYEPGSKQGDGFIGQIVRARILGDRRKAEDGSVEKGKKWSLICKYLLDDPVLREKFNSMVLFEREVFVYREVLPEFERFQLERGLVRGDDVGFWNYLRCYWAGHDEERGESLLILEDLAERRMVMKDKYVPTDFEHTQPVMVALGKLNACSFALKQQRPEVFDKIRKLDYLMHLVMSTEQTAPLAARNCKLAASLFTGAQRDRFLALKDCLWEKARQQVAPENLEPFAAFNHGDCWINNVMYGYDASTGAVNDLVLLDWQMANCGPPTVDLHSFVHLCGRVELRREKLDTLLDAFYDAFAGTFRRLGGGDPAQVLPRDVVPRLMNRFGGPVFAMGVFGMPILCRLPEEFFQEDEEGRGKERYRESYGRYVEMVKEFADDMEDVEF</sequence>
<dbReference type="Gene3D" id="3.90.1200.10">
    <property type="match status" value="1"/>
</dbReference>
<evidence type="ECO:0000313" key="2">
    <source>
        <dbReference type="EMBL" id="CAG6493210.1"/>
    </source>
</evidence>
<dbReference type="PANTHER" id="PTHR11012">
    <property type="entry name" value="PROTEIN KINASE-LIKE DOMAIN-CONTAINING"/>
    <property type="match status" value="1"/>
</dbReference>
<dbReference type="SMART" id="SM00587">
    <property type="entry name" value="CHK"/>
    <property type="match status" value="1"/>
</dbReference>
<dbReference type="SUPFAM" id="SSF56112">
    <property type="entry name" value="Protein kinase-like (PK-like)"/>
    <property type="match status" value="1"/>
</dbReference>
<name>A0A8D8CL17_CULPI</name>
<dbReference type="InterPro" id="IPR011009">
    <property type="entry name" value="Kinase-like_dom_sf"/>
</dbReference>
<proteinExistence type="predicted"/>
<dbReference type="PANTHER" id="PTHR11012:SF54">
    <property type="entry name" value="CHK KINASE-LIKE DOMAIN-CONTAINING PROTEIN"/>
    <property type="match status" value="1"/>
</dbReference>
<reference evidence="2" key="1">
    <citation type="submission" date="2021-05" db="EMBL/GenBank/DDBJ databases">
        <authorList>
            <person name="Alioto T."/>
            <person name="Alioto T."/>
            <person name="Gomez Garrido J."/>
        </authorList>
    </citation>
    <scope>NUCLEOTIDE SEQUENCE</scope>
</reference>
<protein>
    <submittedName>
        <fullName evidence="2">(northern house mosquito) hypothetical protein</fullName>
    </submittedName>
</protein>
<dbReference type="InterPro" id="IPR004119">
    <property type="entry name" value="EcKL"/>
</dbReference>
<organism evidence="2">
    <name type="scientific">Culex pipiens</name>
    <name type="common">House mosquito</name>
    <dbReference type="NCBI Taxonomy" id="7175"/>
    <lineage>
        <taxon>Eukaryota</taxon>
        <taxon>Metazoa</taxon>
        <taxon>Ecdysozoa</taxon>
        <taxon>Arthropoda</taxon>
        <taxon>Hexapoda</taxon>
        <taxon>Insecta</taxon>
        <taxon>Pterygota</taxon>
        <taxon>Neoptera</taxon>
        <taxon>Endopterygota</taxon>
        <taxon>Diptera</taxon>
        <taxon>Nematocera</taxon>
        <taxon>Culicoidea</taxon>
        <taxon>Culicidae</taxon>
        <taxon>Culicinae</taxon>
        <taxon>Culicini</taxon>
        <taxon>Culex</taxon>
        <taxon>Culex</taxon>
    </lineage>
</organism>
<dbReference type="EMBL" id="HBUE01123008">
    <property type="protein sequence ID" value="CAG6493210.1"/>
    <property type="molecule type" value="Transcribed_RNA"/>
</dbReference>
<dbReference type="InterPro" id="IPR015897">
    <property type="entry name" value="CHK_kinase-like"/>
</dbReference>
<evidence type="ECO:0000259" key="1">
    <source>
        <dbReference type="SMART" id="SM00587"/>
    </source>
</evidence>
<accession>A0A8D8CL17</accession>
<dbReference type="AlphaFoldDB" id="A0A8D8CL17"/>
<dbReference type="Pfam" id="PF02958">
    <property type="entry name" value="EcKL"/>
    <property type="match status" value="1"/>
</dbReference>